<gene>
    <name evidence="2" type="ORF">CSUI_008064</name>
</gene>
<dbReference type="AlphaFoldDB" id="A0A2C6KBA2"/>
<dbReference type="Proteomes" id="UP000221165">
    <property type="component" value="Unassembled WGS sequence"/>
</dbReference>
<evidence type="ECO:0000313" key="2">
    <source>
        <dbReference type="EMBL" id="PHJ18110.1"/>
    </source>
</evidence>
<evidence type="ECO:0000313" key="3">
    <source>
        <dbReference type="Proteomes" id="UP000221165"/>
    </source>
</evidence>
<dbReference type="RefSeq" id="XP_067919820.1">
    <property type="nucleotide sequence ID" value="XM_068068203.1"/>
</dbReference>
<comment type="caution">
    <text evidence="2">The sequence shown here is derived from an EMBL/GenBank/DDBJ whole genome shotgun (WGS) entry which is preliminary data.</text>
</comment>
<feature type="region of interest" description="Disordered" evidence="1">
    <location>
        <begin position="1"/>
        <end position="145"/>
    </location>
</feature>
<protein>
    <submittedName>
        <fullName evidence="2">Uncharacterized protein</fullName>
    </submittedName>
</protein>
<proteinExistence type="predicted"/>
<feature type="compositionally biased region" description="Basic and acidic residues" evidence="1">
    <location>
        <begin position="133"/>
        <end position="145"/>
    </location>
</feature>
<dbReference type="GeneID" id="94431414"/>
<organism evidence="2 3">
    <name type="scientific">Cystoisospora suis</name>
    <dbReference type="NCBI Taxonomy" id="483139"/>
    <lineage>
        <taxon>Eukaryota</taxon>
        <taxon>Sar</taxon>
        <taxon>Alveolata</taxon>
        <taxon>Apicomplexa</taxon>
        <taxon>Conoidasida</taxon>
        <taxon>Coccidia</taxon>
        <taxon>Eucoccidiorida</taxon>
        <taxon>Eimeriorina</taxon>
        <taxon>Sarcocystidae</taxon>
        <taxon>Cystoisospora</taxon>
    </lineage>
</organism>
<name>A0A2C6KBA2_9APIC</name>
<feature type="compositionally biased region" description="Basic and acidic residues" evidence="1">
    <location>
        <begin position="84"/>
        <end position="97"/>
    </location>
</feature>
<sequence>RKKLAEEDEEKEREEGEQQEEEREEDEERNSLRSRSDHLPEVVASHTDTTRQDRENFTGLADPSSSSLPSPRALHSSSETGETSNRERLPKKNDRETQPSPNQKGDSCCKALFCSASSSLPSDSILTSLQLPQERDKNAAREREE</sequence>
<keyword evidence="3" id="KW-1185">Reference proteome</keyword>
<accession>A0A2C6KBA2</accession>
<feature type="compositionally biased region" description="Low complexity" evidence="1">
    <location>
        <begin position="112"/>
        <end position="129"/>
    </location>
</feature>
<reference evidence="2 3" key="1">
    <citation type="journal article" date="2017" name="Int. J. Parasitol.">
        <title>The genome of the protozoan parasite Cystoisospora suis and a reverse vaccinology approach to identify vaccine candidates.</title>
        <authorList>
            <person name="Palmieri N."/>
            <person name="Shrestha A."/>
            <person name="Ruttkowski B."/>
            <person name="Beck T."/>
            <person name="Vogl C."/>
            <person name="Tomley F."/>
            <person name="Blake D.P."/>
            <person name="Joachim A."/>
        </authorList>
    </citation>
    <scope>NUCLEOTIDE SEQUENCE [LARGE SCALE GENOMIC DNA]</scope>
    <source>
        <strain evidence="2 3">Wien I</strain>
    </source>
</reference>
<feature type="non-terminal residue" evidence="2">
    <location>
        <position position="145"/>
    </location>
</feature>
<feature type="compositionally biased region" description="Low complexity" evidence="1">
    <location>
        <begin position="60"/>
        <end position="78"/>
    </location>
</feature>
<feature type="compositionally biased region" description="Basic and acidic residues" evidence="1">
    <location>
        <begin position="29"/>
        <end position="40"/>
    </location>
</feature>
<feature type="non-terminal residue" evidence="2">
    <location>
        <position position="1"/>
    </location>
</feature>
<dbReference type="VEuPathDB" id="ToxoDB:CSUI_008064"/>
<evidence type="ECO:0000256" key="1">
    <source>
        <dbReference type="SAM" id="MobiDB-lite"/>
    </source>
</evidence>
<feature type="compositionally biased region" description="Acidic residues" evidence="1">
    <location>
        <begin position="1"/>
        <end position="28"/>
    </location>
</feature>
<dbReference type="EMBL" id="MIGC01004399">
    <property type="protein sequence ID" value="PHJ18110.1"/>
    <property type="molecule type" value="Genomic_DNA"/>
</dbReference>